<keyword evidence="4" id="KW-1185">Reference proteome</keyword>
<dbReference type="GeneID" id="105446163"/>
<dbReference type="PROSITE" id="PS50106">
    <property type="entry name" value="PDZ"/>
    <property type="match status" value="1"/>
</dbReference>
<dbReference type="SMART" id="SM00228">
    <property type="entry name" value="PDZ"/>
    <property type="match status" value="1"/>
</dbReference>
<dbReference type="Gene3D" id="1.20.120.20">
    <property type="entry name" value="Apolipoprotein"/>
    <property type="match status" value="2"/>
</dbReference>
<accession>A0A7M7HQU5</accession>
<dbReference type="OrthoDB" id="10155303at2759"/>
<evidence type="ECO:0000256" key="1">
    <source>
        <dbReference type="SAM" id="MobiDB-lite"/>
    </source>
</evidence>
<dbReference type="OMA" id="NSAPYRF"/>
<proteinExistence type="predicted"/>
<dbReference type="InterPro" id="IPR001478">
    <property type="entry name" value="PDZ"/>
</dbReference>
<feature type="compositionally biased region" description="Basic and acidic residues" evidence="1">
    <location>
        <begin position="89"/>
        <end position="131"/>
    </location>
</feature>
<protein>
    <recommendedName>
        <fullName evidence="2">PDZ domain-containing protein</fullName>
    </recommendedName>
</protein>
<reference evidence="3" key="2">
    <citation type="submission" date="2021-01" db="UniProtKB">
        <authorList>
            <consortium name="EnsemblMetazoa"/>
        </authorList>
    </citation>
    <scope>IDENTIFICATION</scope>
</reference>
<dbReference type="Proteomes" id="UP000007110">
    <property type="component" value="Unassembled WGS sequence"/>
</dbReference>
<feature type="region of interest" description="Disordered" evidence="1">
    <location>
        <begin position="84"/>
        <end position="131"/>
    </location>
</feature>
<dbReference type="EnsemblMetazoa" id="XM_011682603">
    <property type="protein sequence ID" value="XP_011680905"/>
    <property type="gene ID" value="LOC105446163"/>
</dbReference>
<sequence>MESPAVTENVDAVEEGVFSGVDHTVVTVVEDGIESIADSIDHTVDRVEDEVVEVPDDIEEVGGISEDDVKEVGDSIEDGLKEVGGISEDGLKEEGDSIEDGLKEEGDSIEDGLKEVGDSSEDGLKEEGDSCDYGFKEVADSIEDGLKEVADSIVHTVSRVEDGVDEVVDGIEEFADNIEDGLKEVGDSIVGLVDEIAHDAQHIIESFTFSLPWDQEGEPGSDQGNLGNNIYLPSPSPNSAPYRFGLHIKRDDFGYRIARIFQDTFAHHAKLQENDILTHLDDTDLSFTNLIEVIALFSRVGNPFSLTILRKQESGERTEIVIQFTTNIDEVERSIEIQVTVQGPRYIRDSDDPMTPYYITQDPDGGSQLYVNIASNGKLVMGHELVPFVFEKYLTIFSDGPLTSILKTTDGNRVFDFTQQKMVPFNPRRITRYIMNAIEDNDGSFVFQQLSRQSNNGKRSFLNNSNNQIVVSKSRNSVPMSGRFVLYSADDDATTTTTNGRDEGRTRHVNGAH</sequence>
<evidence type="ECO:0000313" key="4">
    <source>
        <dbReference type="Proteomes" id="UP000007110"/>
    </source>
</evidence>
<evidence type="ECO:0000313" key="3">
    <source>
        <dbReference type="EnsemblMetazoa" id="XP_011680905"/>
    </source>
</evidence>
<organism evidence="3 4">
    <name type="scientific">Strongylocentrotus purpuratus</name>
    <name type="common">Purple sea urchin</name>
    <dbReference type="NCBI Taxonomy" id="7668"/>
    <lineage>
        <taxon>Eukaryota</taxon>
        <taxon>Metazoa</taxon>
        <taxon>Echinodermata</taxon>
        <taxon>Eleutherozoa</taxon>
        <taxon>Echinozoa</taxon>
        <taxon>Echinoidea</taxon>
        <taxon>Euechinoidea</taxon>
        <taxon>Echinacea</taxon>
        <taxon>Camarodonta</taxon>
        <taxon>Echinidea</taxon>
        <taxon>Strongylocentrotidae</taxon>
        <taxon>Strongylocentrotus</taxon>
    </lineage>
</organism>
<feature type="region of interest" description="Disordered" evidence="1">
    <location>
        <begin position="492"/>
        <end position="513"/>
    </location>
</feature>
<dbReference type="InterPro" id="IPR036034">
    <property type="entry name" value="PDZ_sf"/>
</dbReference>
<dbReference type="Gene3D" id="2.30.42.10">
    <property type="match status" value="1"/>
</dbReference>
<dbReference type="RefSeq" id="XP_011680905.2">
    <property type="nucleotide sequence ID" value="XM_011682603.2"/>
</dbReference>
<reference evidence="4" key="1">
    <citation type="submission" date="2015-02" db="EMBL/GenBank/DDBJ databases">
        <title>Genome sequencing for Strongylocentrotus purpuratus.</title>
        <authorList>
            <person name="Murali S."/>
            <person name="Liu Y."/>
            <person name="Vee V."/>
            <person name="English A."/>
            <person name="Wang M."/>
            <person name="Skinner E."/>
            <person name="Han Y."/>
            <person name="Muzny D.M."/>
            <person name="Worley K.C."/>
            <person name="Gibbs R.A."/>
        </authorList>
    </citation>
    <scope>NUCLEOTIDE SEQUENCE</scope>
</reference>
<dbReference type="KEGG" id="spu:105446163"/>
<dbReference type="SUPFAM" id="SSF50156">
    <property type="entry name" value="PDZ domain-like"/>
    <property type="match status" value="1"/>
</dbReference>
<feature type="domain" description="PDZ" evidence="2">
    <location>
        <begin position="229"/>
        <end position="312"/>
    </location>
</feature>
<name>A0A7M7HQU5_STRPU</name>
<evidence type="ECO:0000259" key="2">
    <source>
        <dbReference type="PROSITE" id="PS50106"/>
    </source>
</evidence>
<dbReference type="AlphaFoldDB" id="A0A7M7HQU5"/>
<dbReference type="InParanoid" id="A0A7M7HQU5"/>